<evidence type="ECO:0000256" key="3">
    <source>
        <dbReference type="ARBA" id="ARBA00015944"/>
    </source>
</evidence>
<accession>Q697G9</accession>
<dbReference type="InterPro" id="IPR033945">
    <property type="entry name" value="Cyt_c_oxase_su3_dom"/>
</dbReference>
<name>Q697G9_ALEAC</name>
<evidence type="ECO:0000259" key="10">
    <source>
        <dbReference type="PROSITE" id="PS50253"/>
    </source>
</evidence>
<dbReference type="PANTHER" id="PTHR11403:SF7">
    <property type="entry name" value="CYTOCHROME C OXIDASE SUBUNIT 3"/>
    <property type="match status" value="1"/>
</dbReference>
<proteinExistence type="inferred from homology"/>
<keyword evidence="4 8" id="KW-0812">Transmembrane</keyword>
<keyword evidence="8 11" id="KW-0496">Mitochondrion</keyword>
<keyword evidence="7 9" id="KW-0472">Membrane</keyword>
<dbReference type="InterPro" id="IPR013833">
    <property type="entry name" value="Cyt_c_oxidase_su3_a-hlx"/>
</dbReference>
<organism evidence="11">
    <name type="scientific">Aleurochiton aceris</name>
    <name type="common">Whitefly</name>
    <dbReference type="NCBI Taxonomy" id="266942"/>
    <lineage>
        <taxon>Eukaryota</taxon>
        <taxon>Metazoa</taxon>
        <taxon>Ecdysozoa</taxon>
        <taxon>Arthropoda</taxon>
        <taxon>Hexapoda</taxon>
        <taxon>Insecta</taxon>
        <taxon>Pterygota</taxon>
        <taxon>Neoptera</taxon>
        <taxon>Paraneoptera</taxon>
        <taxon>Hemiptera</taxon>
        <taxon>Sternorrhyncha</taxon>
        <taxon>Aleyrodoidea</taxon>
        <taxon>Aleyrodidae</taxon>
        <taxon>Aleyrodinae</taxon>
        <taxon>Aleurochiton</taxon>
    </lineage>
</organism>
<dbReference type="PANTHER" id="PTHR11403">
    <property type="entry name" value="CYTOCHROME C OXIDASE SUBUNIT III"/>
    <property type="match status" value="1"/>
</dbReference>
<evidence type="ECO:0000256" key="2">
    <source>
        <dbReference type="ARBA" id="ARBA00010581"/>
    </source>
</evidence>
<dbReference type="Gene3D" id="1.10.287.70">
    <property type="match status" value="1"/>
</dbReference>
<dbReference type="AlphaFoldDB" id="Q697G9"/>
<dbReference type="EMBL" id="AY572538">
    <property type="protein sequence ID" value="AAS77044.1"/>
    <property type="molecule type" value="Genomic_DNA"/>
</dbReference>
<dbReference type="InterPro" id="IPR035973">
    <property type="entry name" value="Cyt_c_oxidase_su3-like_sf"/>
</dbReference>
<dbReference type="GO" id="GO:0005739">
    <property type="term" value="C:mitochondrion"/>
    <property type="evidence" value="ECO:0007669"/>
    <property type="project" value="TreeGrafter"/>
</dbReference>
<feature type="domain" description="Heme-copper oxidase subunit III family profile" evidence="10">
    <location>
        <begin position="4"/>
        <end position="261"/>
    </location>
</feature>
<comment type="function">
    <text evidence="8">Component of the cytochrome c oxidase, the last enzyme in the mitochondrial electron transport chain which drives oxidative phosphorylation. The respiratory chain contains 3 multisubunit complexes succinate dehydrogenase (complex II, CII), ubiquinol-cytochrome c oxidoreductase (cytochrome b-c1 complex, complex III, CIII) and cytochrome c oxidase (complex IV, CIV), that cooperate to transfer electrons derived from NADH and succinate to molecular oxygen, creating an electrochemical gradient over the inner membrane that drives transmembrane transport and the ATP synthase. Cytochrome c oxidase is the component of the respiratory chain that catalyzes the reduction of oxygen to water. Electrons originating from reduced cytochrome c in the intermembrane space (IMS) are transferred via the dinuclear copper A center (CU(A)) of subunit 2 and heme A of subunit 1 to the active site in subunit 1, a binuclear center (BNC) formed by heme A3 and copper B (CU(B)). The BNC reduces molecular oxygen to 2 water molecules using 4 electrons from cytochrome c in the IMS and 4 protons from the mitochondrial matrix.</text>
</comment>
<dbReference type="InterPro" id="IPR024791">
    <property type="entry name" value="Cyt_c/ubiquinol_Oxase_su3"/>
</dbReference>
<evidence type="ECO:0000313" key="11">
    <source>
        <dbReference type="EMBL" id="AAS77044.1"/>
    </source>
</evidence>
<evidence type="ECO:0000256" key="9">
    <source>
        <dbReference type="SAM" id="Phobius"/>
    </source>
</evidence>
<evidence type="ECO:0000256" key="7">
    <source>
        <dbReference type="ARBA" id="ARBA00023136"/>
    </source>
</evidence>
<dbReference type="GO" id="GO:0004129">
    <property type="term" value="F:cytochrome-c oxidase activity"/>
    <property type="evidence" value="ECO:0007669"/>
    <property type="project" value="InterPro"/>
</dbReference>
<evidence type="ECO:0000256" key="8">
    <source>
        <dbReference type="RuleBase" id="RU003375"/>
    </source>
</evidence>
<keyword evidence="5" id="KW-1278">Translocase</keyword>
<gene>
    <name evidence="11" type="primary">COIII</name>
</gene>
<evidence type="ECO:0000256" key="1">
    <source>
        <dbReference type="ARBA" id="ARBA00004141"/>
    </source>
</evidence>
<evidence type="ECO:0000256" key="5">
    <source>
        <dbReference type="ARBA" id="ARBA00022967"/>
    </source>
</evidence>
<feature type="transmembrane region" description="Helical" evidence="9">
    <location>
        <begin position="240"/>
        <end position="259"/>
    </location>
</feature>
<dbReference type="GO" id="GO:0006123">
    <property type="term" value="P:mitochondrial electron transport, cytochrome c to oxygen"/>
    <property type="evidence" value="ECO:0007669"/>
    <property type="project" value="TreeGrafter"/>
</dbReference>
<dbReference type="InterPro" id="IPR000298">
    <property type="entry name" value="Cyt_c_oxidase-like_su3"/>
</dbReference>
<dbReference type="PROSITE" id="PS50253">
    <property type="entry name" value="COX3"/>
    <property type="match status" value="1"/>
</dbReference>
<feature type="transmembrane region" description="Helical" evidence="9">
    <location>
        <begin position="124"/>
        <end position="149"/>
    </location>
</feature>
<keyword evidence="6 9" id="KW-1133">Transmembrane helix</keyword>
<dbReference type="GO" id="GO:0016020">
    <property type="term" value="C:membrane"/>
    <property type="evidence" value="ECO:0007669"/>
    <property type="project" value="UniProtKB-SubCell"/>
</dbReference>
<sequence length="261" mass="30924">MMMNNHHFHLVSYSPWPFMMSLNLINLGISVIILIVLKIYSSLAVSVTLMLMMKFQWWRDVVREALYEGFHSISVKTGISMGVMTFIISELCFFVSFFWMYFYLSLSPDISLGSNWPPLGTQPVSYLNIPLLNTLILLSSGFFITWAHYSLMNNNYYMMKFNYTVSILMGVYFFIIQMYEYFEISFDFSDSSFSSSFFILTGFHGFHVIVGILFITINFLRFLNHTFSMISALGFEYSVWYWHFVDVVWLFLYVFLYWWGM</sequence>
<feature type="transmembrane region" description="Helical" evidence="9">
    <location>
        <begin position="83"/>
        <end position="104"/>
    </location>
</feature>
<reference evidence="11" key="1">
    <citation type="journal article" date="2004" name="BMC Evol. Biol.">
        <title>Organization of the mitochondrial genomes of whiteflies, aphids, and psyllids (Hemiptera, Sternorrhyncha).</title>
        <authorList>
            <person name="Thao M.L."/>
            <person name="Baumann L."/>
            <person name="Baumann P."/>
        </authorList>
    </citation>
    <scope>NUCLEOTIDE SEQUENCE</scope>
</reference>
<feature type="transmembrane region" description="Helical" evidence="9">
    <location>
        <begin position="20"/>
        <end position="53"/>
    </location>
</feature>
<dbReference type="CDD" id="cd01665">
    <property type="entry name" value="Cyt_c_Oxidase_III"/>
    <property type="match status" value="1"/>
</dbReference>
<feature type="transmembrane region" description="Helical" evidence="9">
    <location>
        <begin position="161"/>
        <end position="179"/>
    </location>
</feature>
<dbReference type="Pfam" id="PF00510">
    <property type="entry name" value="COX3"/>
    <property type="match status" value="1"/>
</dbReference>
<geneLocation type="mitochondrion" evidence="11"/>
<comment type="subcellular location">
    <subcellularLocation>
        <location evidence="1">Membrane</location>
        <topology evidence="1">Multi-pass membrane protein</topology>
    </subcellularLocation>
</comment>
<protein>
    <recommendedName>
        <fullName evidence="3 8">Cytochrome c oxidase subunit 3</fullName>
    </recommendedName>
</protein>
<dbReference type="SUPFAM" id="SSF81452">
    <property type="entry name" value="Cytochrome c oxidase subunit III-like"/>
    <property type="match status" value="1"/>
</dbReference>
<evidence type="ECO:0000256" key="4">
    <source>
        <dbReference type="ARBA" id="ARBA00022692"/>
    </source>
</evidence>
<dbReference type="Gene3D" id="1.20.120.80">
    <property type="entry name" value="Cytochrome c oxidase, subunit III, four-helix bundle"/>
    <property type="match status" value="1"/>
</dbReference>
<comment type="similarity">
    <text evidence="2 8">Belongs to the cytochrome c oxidase subunit 3 family.</text>
</comment>
<evidence type="ECO:0000256" key="6">
    <source>
        <dbReference type="ARBA" id="ARBA00022989"/>
    </source>
</evidence>
<feature type="transmembrane region" description="Helical" evidence="9">
    <location>
        <begin position="199"/>
        <end position="220"/>
    </location>
</feature>